<sequence length="207" mass="23189">MPRRPNPMYSPNPPTATDTGQPDVWEVPHMQYLGFSEPILNVLPTSIHEPHSSPRPPPGPRSASTRVIETSEHHYFTHPWPHSPVCMASGSPAVHRAETVSTSGLLTEQDQAQHRATVEQGVAMMQAHHKATGDHFPDYMYDQMRDEFLATMNRAFRLAEQDVAARERGRRGHGVSPEGRVGRRDRSIVGRLHDIVAELFGARNAPW</sequence>
<evidence type="ECO:0000313" key="3">
    <source>
        <dbReference type="Proteomes" id="UP000799439"/>
    </source>
</evidence>
<evidence type="ECO:0000256" key="1">
    <source>
        <dbReference type="SAM" id="MobiDB-lite"/>
    </source>
</evidence>
<comment type="caution">
    <text evidence="2">The sequence shown here is derived from an EMBL/GenBank/DDBJ whole genome shotgun (WGS) entry which is preliminary data.</text>
</comment>
<proteinExistence type="predicted"/>
<organism evidence="2 3">
    <name type="scientific">Myriangium duriaei CBS 260.36</name>
    <dbReference type="NCBI Taxonomy" id="1168546"/>
    <lineage>
        <taxon>Eukaryota</taxon>
        <taxon>Fungi</taxon>
        <taxon>Dikarya</taxon>
        <taxon>Ascomycota</taxon>
        <taxon>Pezizomycotina</taxon>
        <taxon>Dothideomycetes</taxon>
        <taxon>Dothideomycetidae</taxon>
        <taxon>Myriangiales</taxon>
        <taxon>Myriangiaceae</taxon>
        <taxon>Myriangium</taxon>
    </lineage>
</organism>
<accession>A0A9P4IVU3</accession>
<keyword evidence="3" id="KW-1185">Reference proteome</keyword>
<dbReference type="AlphaFoldDB" id="A0A9P4IVU3"/>
<feature type="region of interest" description="Disordered" evidence="1">
    <location>
        <begin position="1"/>
        <end position="23"/>
    </location>
</feature>
<gene>
    <name evidence="2" type="ORF">K461DRAFT_281798</name>
</gene>
<dbReference type="Proteomes" id="UP000799439">
    <property type="component" value="Unassembled WGS sequence"/>
</dbReference>
<dbReference type="EMBL" id="ML996091">
    <property type="protein sequence ID" value="KAF2149421.1"/>
    <property type="molecule type" value="Genomic_DNA"/>
</dbReference>
<evidence type="ECO:0000313" key="2">
    <source>
        <dbReference type="EMBL" id="KAF2149421.1"/>
    </source>
</evidence>
<reference evidence="2" key="1">
    <citation type="journal article" date="2020" name="Stud. Mycol.">
        <title>101 Dothideomycetes genomes: a test case for predicting lifestyles and emergence of pathogens.</title>
        <authorList>
            <person name="Haridas S."/>
            <person name="Albert R."/>
            <person name="Binder M."/>
            <person name="Bloem J."/>
            <person name="Labutti K."/>
            <person name="Salamov A."/>
            <person name="Andreopoulos B."/>
            <person name="Baker S."/>
            <person name="Barry K."/>
            <person name="Bills G."/>
            <person name="Bluhm B."/>
            <person name="Cannon C."/>
            <person name="Castanera R."/>
            <person name="Culley D."/>
            <person name="Daum C."/>
            <person name="Ezra D."/>
            <person name="Gonzalez J."/>
            <person name="Henrissat B."/>
            <person name="Kuo A."/>
            <person name="Liang C."/>
            <person name="Lipzen A."/>
            <person name="Lutzoni F."/>
            <person name="Magnuson J."/>
            <person name="Mondo S."/>
            <person name="Nolan M."/>
            <person name="Ohm R."/>
            <person name="Pangilinan J."/>
            <person name="Park H.-J."/>
            <person name="Ramirez L."/>
            <person name="Alfaro M."/>
            <person name="Sun H."/>
            <person name="Tritt A."/>
            <person name="Yoshinaga Y."/>
            <person name="Zwiers L.-H."/>
            <person name="Turgeon B."/>
            <person name="Goodwin S."/>
            <person name="Spatafora J."/>
            <person name="Crous P."/>
            <person name="Grigoriev I."/>
        </authorList>
    </citation>
    <scope>NUCLEOTIDE SEQUENCE</scope>
    <source>
        <strain evidence="2">CBS 260.36</strain>
    </source>
</reference>
<feature type="compositionally biased region" description="Pro residues" evidence="1">
    <location>
        <begin position="1"/>
        <end position="14"/>
    </location>
</feature>
<feature type="region of interest" description="Disordered" evidence="1">
    <location>
        <begin position="45"/>
        <end position="64"/>
    </location>
</feature>
<protein>
    <submittedName>
        <fullName evidence="2">Uncharacterized protein</fullName>
    </submittedName>
</protein>
<name>A0A9P4IVU3_9PEZI</name>